<accession>A0A0C3ACZ6</accession>
<gene>
    <name evidence="3" type="ORF">M408DRAFT_28648</name>
</gene>
<reference evidence="4" key="2">
    <citation type="submission" date="2015-01" db="EMBL/GenBank/DDBJ databases">
        <title>Evolutionary Origins and Diversification of the Mycorrhizal Mutualists.</title>
        <authorList>
            <consortium name="DOE Joint Genome Institute"/>
            <consortium name="Mycorrhizal Genomics Consortium"/>
            <person name="Kohler A."/>
            <person name="Kuo A."/>
            <person name="Nagy L.G."/>
            <person name="Floudas D."/>
            <person name="Copeland A."/>
            <person name="Barry K.W."/>
            <person name="Cichocki N."/>
            <person name="Veneault-Fourrey C."/>
            <person name="LaButti K."/>
            <person name="Lindquist E.A."/>
            <person name="Lipzen A."/>
            <person name="Lundell T."/>
            <person name="Morin E."/>
            <person name="Murat C."/>
            <person name="Riley R."/>
            <person name="Ohm R."/>
            <person name="Sun H."/>
            <person name="Tunlid A."/>
            <person name="Henrissat B."/>
            <person name="Grigoriev I.V."/>
            <person name="Hibbett D.S."/>
            <person name="Martin F."/>
        </authorList>
    </citation>
    <scope>NUCLEOTIDE SEQUENCE [LARGE SCALE GENOMIC DNA]</scope>
    <source>
        <strain evidence="4">MAFF 305830</strain>
    </source>
</reference>
<sequence>MSSPPAVTQKTLIIDDTDPAIIYSPNWEKASTVGSNTNEYKSTFHSSQADGNWLNYTFFGTRISVYGTVNAPNRYGSPKAVFSVDDGPTQAFNSIGEVRVDRLSTANTSHTLFYRSPNLSMDKEHTLSIVTEATADPDARFYFDFLTVSTENVTASGNFIVEEFNDTTLEAPPVNEGSARFLFNGTSVTVYGTTPVTTGATNAAAIAFYVDSVLVGNFTGSSPSGSIKHIPFFQQKGLSSDQEHTIEFLSLNSNKWYLDYTVYGNVDNTVGNDGQESNHGGRDNKLNAGVIAGAVIGALVGILALIAIIFLSRRSRKVRHKVGLNILDPPKFETSEVVDAVIVPFTTLNPHNGIPANSEDQGGNTGHAGMILASKERRAGGRAVPMLDVASTSGYSGVLSPTRSTAASADTQTIVPLAAKQHQDQAPGQVLRRATHSQAVEDTPRRKTQFTRIHSSAPLPPRLSSPLPPMAEEDNGIRIPATSPPAYTRD</sequence>
<reference evidence="3 4" key="1">
    <citation type="submission" date="2014-04" db="EMBL/GenBank/DDBJ databases">
        <authorList>
            <consortium name="DOE Joint Genome Institute"/>
            <person name="Kuo A."/>
            <person name="Zuccaro A."/>
            <person name="Kohler A."/>
            <person name="Nagy L.G."/>
            <person name="Floudas D."/>
            <person name="Copeland A."/>
            <person name="Barry K.W."/>
            <person name="Cichocki N."/>
            <person name="Veneault-Fourrey C."/>
            <person name="LaButti K."/>
            <person name="Lindquist E.A."/>
            <person name="Lipzen A."/>
            <person name="Lundell T."/>
            <person name="Morin E."/>
            <person name="Murat C."/>
            <person name="Sun H."/>
            <person name="Tunlid A."/>
            <person name="Henrissat B."/>
            <person name="Grigoriev I.V."/>
            <person name="Hibbett D.S."/>
            <person name="Martin F."/>
            <person name="Nordberg H.P."/>
            <person name="Cantor M.N."/>
            <person name="Hua S.X."/>
        </authorList>
    </citation>
    <scope>NUCLEOTIDE SEQUENCE [LARGE SCALE GENOMIC DNA]</scope>
    <source>
        <strain evidence="3 4">MAFF 305830</strain>
    </source>
</reference>
<dbReference type="OrthoDB" id="3265734at2759"/>
<evidence type="ECO:0000313" key="4">
    <source>
        <dbReference type="Proteomes" id="UP000054097"/>
    </source>
</evidence>
<dbReference type="Gene3D" id="2.60.120.260">
    <property type="entry name" value="Galactose-binding domain-like"/>
    <property type="match status" value="2"/>
</dbReference>
<dbReference type="AlphaFoldDB" id="A0A0C3ACZ6"/>
<keyword evidence="2" id="KW-0812">Transmembrane</keyword>
<name>A0A0C3ACZ6_SERVB</name>
<dbReference type="STRING" id="933852.A0A0C3ACZ6"/>
<keyword evidence="2" id="KW-1133">Transmembrane helix</keyword>
<feature type="region of interest" description="Disordered" evidence="1">
    <location>
        <begin position="420"/>
        <end position="490"/>
    </location>
</feature>
<evidence type="ECO:0000256" key="1">
    <source>
        <dbReference type="SAM" id="MobiDB-lite"/>
    </source>
</evidence>
<keyword evidence="4" id="KW-1185">Reference proteome</keyword>
<protein>
    <submittedName>
        <fullName evidence="3">Uncharacterized protein</fullName>
    </submittedName>
</protein>
<feature type="transmembrane region" description="Helical" evidence="2">
    <location>
        <begin position="288"/>
        <end position="311"/>
    </location>
</feature>
<organism evidence="3 4">
    <name type="scientific">Serendipita vermifera MAFF 305830</name>
    <dbReference type="NCBI Taxonomy" id="933852"/>
    <lineage>
        <taxon>Eukaryota</taxon>
        <taxon>Fungi</taxon>
        <taxon>Dikarya</taxon>
        <taxon>Basidiomycota</taxon>
        <taxon>Agaricomycotina</taxon>
        <taxon>Agaricomycetes</taxon>
        <taxon>Sebacinales</taxon>
        <taxon>Serendipitaceae</taxon>
        <taxon>Serendipita</taxon>
    </lineage>
</organism>
<evidence type="ECO:0000256" key="2">
    <source>
        <dbReference type="SAM" id="Phobius"/>
    </source>
</evidence>
<keyword evidence="2" id="KW-0472">Membrane</keyword>
<dbReference type="Proteomes" id="UP000054097">
    <property type="component" value="Unassembled WGS sequence"/>
</dbReference>
<dbReference type="EMBL" id="KN824354">
    <property type="protein sequence ID" value="KIM22520.1"/>
    <property type="molecule type" value="Genomic_DNA"/>
</dbReference>
<feature type="compositionally biased region" description="Pro residues" evidence="1">
    <location>
        <begin position="458"/>
        <end position="469"/>
    </location>
</feature>
<dbReference type="HOGENOM" id="CLU_030442_0_0_1"/>
<dbReference type="CDD" id="cd12087">
    <property type="entry name" value="TM_EGFR-like"/>
    <property type="match status" value="1"/>
</dbReference>
<evidence type="ECO:0000313" key="3">
    <source>
        <dbReference type="EMBL" id="KIM22520.1"/>
    </source>
</evidence>
<proteinExistence type="predicted"/>